<comment type="similarity">
    <text evidence="2">Belongs to the glycosyl hydrolase 3 family.</text>
</comment>
<dbReference type="InterPro" id="IPR051915">
    <property type="entry name" value="Cellulose_Degrad_GH3"/>
</dbReference>
<dbReference type="EC" id="3.2.1.21" evidence="3"/>
<keyword evidence="4" id="KW-0732">Signal</keyword>
<dbReference type="PANTHER" id="PTHR30620">
    <property type="entry name" value="PERIPLASMIC BETA-GLUCOSIDASE-RELATED"/>
    <property type="match status" value="1"/>
</dbReference>
<name>A0A841RA95_9SPIO</name>
<dbReference type="SUPFAM" id="SSF52279">
    <property type="entry name" value="Beta-D-glucan exohydrolase, C-terminal domain"/>
    <property type="match status" value="1"/>
</dbReference>
<evidence type="ECO:0000313" key="9">
    <source>
        <dbReference type="Proteomes" id="UP000587760"/>
    </source>
</evidence>
<reference evidence="8 9" key="1">
    <citation type="submission" date="2020-08" db="EMBL/GenBank/DDBJ databases">
        <title>Genomic Encyclopedia of Type Strains, Phase IV (KMG-IV): sequencing the most valuable type-strain genomes for metagenomic binning, comparative biology and taxonomic classification.</title>
        <authorList>
            <person name="Goeker M."/>
        </authorList>
    </citation>
    <scope>NUCLEOTIDE SEQUENCE [LARGE SCALE GENOMIC DNA]</scope>
    <source>
        <strain evidence="8 9">DSM 2461</strain>
    </source>
</reference>
<feature type="domain" description="Glycoside hydrolase family 3 N-terminal" evidence="7">
    <location>
        <begin position="190"/>
        <end position="425"/>
    </location>
</feature>
<dbReference type="InterPro" id="IPR017853">
    <property type="entry name" value="GH"/>
</dbReference>
<comment type="catalytic activity">
    <reaction evidence="1">
        <text>Hydrolysis of terminal, non-reducing beta-D-glucosyl residues with release of beta-D-glucose.</text>
        <dbReference type="EC" id="3.2.1.21"/>
    </reaction>
</comment>
<comment type="caution">
    <text evidence="8">The sequence shown here is derived from an EMBL/GenBank/DDBJ whole genome shotgun (WGS) entry which is preliminary data.</text>
</comment>
<evidence type="ECO:0000256" key="4">
    <source>
        <dbReference type="ARBA" id="ARBA00022729"/>
    </source>
</evidence>
<evidence type="ECO:0000256" key="6">
    <source>
        <dbReference type="ARBA" id="ARBA00023295"/>
    </source>
</evidence>
<dbReference type="Proteomes" id="UP000587760">
    <property type="component" value="Unassembled WGS sequence"/>
</dbReference>
<evidence type="ECO:0000256" key="3">
    <source>
        <dbReference type="ARBA" id="ARBA00012744"/>
    </source>
</evidence>
<keyword evidence="9" id="KW-1185">Reference proteome</keyword>
<dbReference type="InterPro" id="IPR001764">
    <property type="entry name" value="Glyco_hydro_3_N"/>
</dbReference>
<dbReference type="EMBL" id="JACHGJ010000002">
    <property type="protein sequence ID" value="MBB6479849.1"/>
    <property type="molecule type" value="Genomic_DNA"/>
</dbReference>
<protein>
    <recommendedName>
        <fullName evidence="3">beta-glucosidase</fullName>
        <ecNumber evidence="3">3.2.1.21</ecNumber>
    </recommendedName>
</protein>
<dbReference type="InterPro" id="IPR036962">
    <property type="entry name" value="Glyco_hydro_3_N_sf"/>
</dbReference>
<sequence length="799" mass="87631">MRNSILLISSIILVLTVTGCNKDPFENSIYSKQPEIGLYQDYLANNSDLPSEGTDPVLNTGVEKDIIRKSKLLFKDSNGNGKLEPYEDWRLSPQERAADLVARMTNDMKAGLFNWLGESGNTAMTKDDKGTEDTSDDRLYYGLEGLNADGTIERTVMTAFGPSNSVPFSMIKNGARYINDQLELSPLDEVKFNNNLQGLAERTEFGIPVIISSDPLHSGFNGDDMWPSRLSKWPFYLGLGAADDLKTTKAFGQTVADEMRMSGHHMLLGPQADIATEPRWGRIQHLLHANGDAAAKHMSVLIKAMQGGSTLDPEAMATTVKHIPGSGSVVEGMDSHTAAGQWSVFPGNNLDEHLKPFQAAIDAGATSVMACYSIIDVEEYKDVIDGKPVDEGAAFSTKIMTDLLRDEMGFDGSVVSDWGIAKSSAWGHMDIQEKPEIFAEMFNAGTYQYGGTDYTENWREAFELGLISQEKIDEGARKSLELQFKLGLFENPYVDLDEAEKFWDPEGDELRSRYAAGEAAMKKAMVLTENKDVAENLAMLPVLGTSDEYISSVDRNGNGVVDVYFDSVYPEADSGQSRTKAFSTETQYLNINFVDSPEKADLYIARMFSRGATYFGTQGGTPLSFDGPVMVWDHDKQAYTDKAVKVNSHFSEGFAEFGAWKFNDWSQVGGESGFIGQGFHTYLGGLESKAVVDKALAAKEAYPGMKVIIGMTASRPGIVTDFHDKVDAMIIDFAATDKAFLDIIFWQNGNKPQGRLPVEFPRDDASVEAQLEDVPGDTANPVYEIGYGLNYASMGGYGG</sequence>
<dbReference type="Pfam" id="PF00933">
    <property type="entry name" value="Glyco_hydro_3"/>
    <property type="match status" value="1"/>
</dbReference>
<dbReference type="RefSeq" id="WP_184745443.1">
    <property type="nucleotide sequence ID" value="NZ_JACHGJ010000002.1"/>
</dbReference>
<evidence type="ECO:0000313" key="8">
    <source>
        <dbReference type="EMBL" id="MBB6479849.1"/>
    </source>
</evidence>
<evidence type="ECO:0000259" key="7">
    <source>
        <dbReference type="Pfam" id="PF00933"/>
    </source>
</evidence>
<dbReference type="GO" id="GO:0008422">
    <property type="term" value="F:beta-glucosidase activity"/>
    <property type="evidence" value="ECO:0007669"/>
    <property type="project" value="UniProtKB-EC"/>
</dbReference>
<evidence type="ECO:0000256" key="1">
    <source>
        <dbReference type="ARBA" id="ARBA00000448"/>
    </source>
</evidence>
<dbReference type="SUPFAM" id="SSF51445">
    <property type="entry name" value="(Trans)glycosidases"/>
    <property type="match status" value="1"/>
</dbReference>
<dbReference type="AlphaFoldDB" id="A0A841RA95"/>
<dbReference type="PROSITE" id="PS51257">
    <property type="entry name" value="PROKAR_LIPOPROTEIN"/>
    <property type="match status" value="1"/>
</dbReference>
<gene>
    <name evidence="8" type="ORF">HNR50_001507</name>
</gene>
<accession>A0A841RA95</accession>
<evidence type="ECO:0000256" key="2">
    <source>
        <dbReference type="ARBA" id="ARBA00005336"/>
    </source>
</evidence>
<evidence type="ECO:0000256" key="5">
    <source>
        <dbReference type="ARBA" id="ARBA00022801"/>
    </source>
</evidence>
<keyword evidence="5 8" id="KW-0378">Hydrolase</keyword>
<proteinExistence type="inferred from homology"/>
<dbReference type="InterPro" id="IPR036881">
    <property type="entry name" value="Glyco_hydro_3_C_sf"/>
</dbReference>
<dbReference type="Gene3D" id="3.20.20.300">
    <property type="entry name" value="Glycoside hydrolase, family 3, N-terminal domain"/>
    <property type="match status" value="1"/>
</dbReference>
<dbReference type="Gene3D" id="3.40.50.1700">
    <property type="entry name" value="Glycoside hydrolase family 3 C-terminal domain"/>
    <property type="match status" value="1"/>
</dbReference>
<dbReference type="GO" id="GO:0009251">
    <property type="term" value="P:glucan catabolic process"/>
    <property type="evidence" value="ECO:0007669"/>
    <property type="project" value="TreeGrafter"/>
</dbReference>
<dbReference type="PANTHER" id="PTHR30620:SF16">
    <property type="entry name" value="LYSOSOMAL BETA GLUCOSIDASE"/>
    <property type="match status" value="1"/>
</dbReference>
<organism evidence="8 9">
    <name type="scientific">Spirochaeta isovalerica</name>
    <dbReference type="NCBI Taxonomy" id="150"/>
    <lineage>
        <taxon>Bacteria</taxon>
        <taxon>Pseudomonadati</taxon>
        <taxon>Spirochaetota</taxon>
        <taxon>Spirochaetia</taxon>
        <taxon>Spirochaetales</taxon>
        <taxon>Spirochaetaceae</taxon>
        <taxon>Spirochaeta</taxon>
    </lineage>
</organism>
<keyword evidence="6 8" id="KW-0326">Glycosidase</keyword>